<gene>
    <name evidence="1" type="ORF">Q2T52_02145</name>
</gene>
<proteinExistence type="predicted"/>
<organism evidence="1 2">
    <name type="scientific">Rhizobium oryzicola</name>
    <dbReference type="NCBI Taxonomy" id="1232668"/>
    <lineage>
        <taxon>Bacteria</taxon>
        <taxon>Pseudomonadati</taxon>
        <taxon>Pseudomonadota</taxon>
        <taxon>Alphaproteobacteria</taxon>
        <taxon>Hyphomicrobiales</taxon>
        <taxon>Rhizobiaceae</taxon>
        <taxon>Rhizobium/Agrobacterium group</taxon>
        <taxon>Rhizobium</taxon>
    </lineage>
</organism>
<evidence type="ECO:0000313" key="2">
    <source>
        <dbReference type="Proteomes" id="UP001169006"/>
    </source>
</evidence>
<accession>A0ABT8SR26</accession>
<name>A0ABT8SR26_9HYPH</name>
<dbReference type="Proteomes" id="UP001169006">
    <property type="component" value="Unassembled WGS sequence"/>
</dbReference>
<reference evidence="1" key="1">
    <citation type="journal article" date="2015" name="Int. J. Syst. Evol. Microbiol.">
        <title>Rhizobium oryzicola sp. nov., potential plant-growth-promoting endophytic bacteria isolated from rice roots.</title>
        <authorList>
            <person name="Zhang X.X."/>
            <person name="Gao J.S."/>
            <person name="Cao Y.H."/>
            <person name="Sheirdil R.A."/>
            <person name="Wang X.C."/>
            <person name="Zhang L."/>
        </authorList>
    </citation>
    <scope>NUCLEOTIDE SEQUENCE</scope>
    <source>
        <strain evidence="1">05753</strain>
    </source>
</reference>
<evidence type="ECO:0000313" key="1">
    <source>
        <dbReference type="EMBL" id="MDO1580887.1"/>
    </source>
</evidence>
<protein>
    <submittedName>
        <fullName evidence="1">Uncharacterized protein</fullName>
    </submittedName>
</protein>
<comment type="caution">
    <text evidence="1">The sequence shown here is derived from an EMBL/GenBank/DDBJ whole genome shotgun (WGS) entry which is preliminary data.</text>
</comment>
<dbReference type="EMBL" id="JAUKWQ010000001">
    <property type="protein sequence ID" value="MDO1580887.1"/>
    <property type="molecule type" value="Genomic_DNA"/>
</dbReference>
<reference evidence="1" key="2">
    <citation type="submission" date="2023-07" db="EMBL/GenBank/DDBJ databases">
        <authorList>
            <person name="Sun H."/>
        </authorList>
    </citation>
    <scope>NUCLEOTIDE SEQUENCE</scope>
    <source>
        <strain evidence="1">05753</strain>
    </source>
</reference>
<sequence>MDAEKVRFIAVDLLGAFETLDREDATYHAMLGLSDILLHVADDPVAVDLVSRIEDMIDRECGVGKPDASELIDGEVPPLVSL</sequence>
<keyword evidence="2" id="KW-1185">Reference proteome</keyword>